<organism evidence="6 7">
    <name type="scientific">Thermoplasma volcanium (strain ATCC 51530 / DSM 4299 / JCM 9571 / NBRC 15438 / GSS1)</name>
    <dbReference type="NCBI Taxonomy" id="273116"/>
    <lineage>
        <taxon>Archaea</taxon>
        <taxon>Methanobacteriati</taxon>
        <taxon>Thermoplasmatota</taxon>
        <taxon>Thermoplasmata</taxon>
        <taxon>Thermoplasmatales</taxon>
        <taxon>Thermoplasmataceae</taxon>
        <taxon>Thermoplasma</taxon>
    </lineage>
</organism>
<dbReference type="SUPFAM" id="SSF56281">
    <property type="entry name" value="Metallo-hydrolase/oxidoreductase"/>
    <property type="match status" value="1"/>
</dbReference>
<dbReference type="InterPro" id="IPR001279">
    <property type="entry name" value="Metallo-B-lactamas"/>
</dbReference>
<feature type="domain" description="Metallo-beta-lactamase" evidence="5">
    <location>
        <begin position="110"/>
        <end position="305"/>
    </location>
</feature>
<keyword evidence="4" id="KW-0862">Zinc</keyword>
<dbReference type="GO" id="GO:0046872">
    <property type="term" value="F:metal ion binding"/>
    <property type="evidence" value="ECO:0007669"/>
    <property type="project" value="UniProtKB-KW"/>
</dbReference>
<dbReference type="Proteomes" id="UP000001017">
    <property type="component" value="Chromosome"/>
</dbReference>
<dbReference type="InterPro" id="IPR051013">
    <property type="entry name" value="MBL_superfamily_lactonases"/>
</dbReference>
<dbReference type="PaxDb" id="273116-14324397"/>
<keyword evidence="7" id="KW-1185">Reference proteome</keyword>
<dbReference type="Gene3D" id="3.60.15.10">
    <property type="entry name" value="Ribonuclease Z/Hydroxyacylglutathione hydrolase-like"/>
    <property type="match status" value="1"/>
</dbReference>
<dbReference type="InterPro" id="IPR036866">
    <property type="entry name" value="RibonucZ/Hydroxyglut_hydro"/>
</dbReference>
<keyword evidence="2" id="KW-0479">Metal-binding</keyword>
<dbReference type="AlphaFoldDB" id="Q97CB9"/>
<dbReference type="PhylomeDB" id="Q97CB9"/>
<evidence type="ECO:0000256" key="4">
    <source>
        <dbReference type="ARBA" id="ARBA00022833"/>
    </source>
</evidence>
<dbReference type="KEGG" id="tvo:TVG0189568"/>
<evidence type="ECO:0000313" key="6">
    <source>
        <dbReference type="EMBL" id="BAB59325.1"/>
    </source>
</evidence>
<evidence type="ECO:0000256" key="2">
    <source>
        <dbReference type="ARBA" id="ARBA00022723"/>
    </source>
</evidence>
<protein>
    <recommendedName>
        <fullName evidence="5">Metallo-beta-lactamase domain-containing protein</fullName>
    </recommendedName>
</protein>
<dbReference type="SMART" id="SM00849">
    <property type="entry name" value="Lactamase_B"/>
    <property type="match status" value="1"/>
</dbReference>
<reference evidence="6 7" key="2">
    <citation type="journal article" date="2000" name="Proc. Natl. Acad. Sci. U.S.A.">
        <title>Archaeal adaptation to higher temperatures revealed by genomic sequence of Thermoplasma volcanium.</title>
        <authorList>
            <person name="Kawashima T."/>
            <person name="Amano N."/>
            <person name="Koike H."/>
            <person name="Makino S."/>
            <person name="Higuchi S."/>
            <person name="Kawashima-Ohya Y."/>
            <person name="Watanabe K."/>
            <person name="Yamazaki M."/>
            <person name="Kanehori K."/>
            <person name="Kawamoto T."/>
            <person name="Nunoshiba T."/>
            <person name="Yamamoto Y."/>
            <person name="Aramaki H."/>
            <person name="Makino K."/>
            <person name="Suzuki M."/>
        </authorList>
    </citation>
    <scope>NUCLEOTIDE SEQUENCE [LARGE SCALE GENOMIC DNA]</scope>
    <source>
        <strain evidence="7">ATCC 51530 / DSM 4299 / JCM 9571 / NBRC 15438 / GSS1</strain>
    </source>
</reference>
<dbReference type="eggNOG" id="arCOG00511">
    <property type="taxonomic scope" value="Archaea"/>
</dbReference>
<dbReference type="GO" id="GO:0016787">
    <property type="term" value="F:hydrolase activity"/>
    <property type="evidence" value="ECO:0007669"/>
    <property type="project" value="UniProtKB-KW"/>
</dbReference>
<keyword evidence="3" id="KW-0378">Hydrolase</keyword>
<comment type="similarity">
    <text evidence="1">Belongs to the metallo-beta-lactamase superfamily.</text>
</comment>
<accession>Q97CB9</accession>
<dbReference type="Pfam" id="PF00753">
    <property type="entry name" value="Lactamase_B"/>
    <property type="match status" value="1"/>
</dbReference>
<dbReference type="HOGENOM" id="CLU_056519_2_0_2"/>
<sequence>MLRFMVRSFASLAISSAYSIPIGLSSVTSILDEDTIIERVCYGYLKCNATCSTEIVIVNYSITLNMSDDVVVKLLNDGYFSLDAGAYFGVVPKAIWSRKFQEIDNTVRLATNVLYITESDGTSILVDSGIGNKFDDKFRKIYRVEKQSDIYEYIRLHGDPNSVRMIINSHLHFDHVGHNADFKNAYAYAQADEFKAARYRNYITKANYRLSASQIKNKVEIGGSKRINGFIRVIKTDGHTPGHQVILINAGGRKIMYFGDIVPSTFHLKLPYRTAIDLDPLKTIEFKKNLVKMAIRENYICIFNHDVETPAAILSGDYSDPKYVKVDI</sequence>
<dbReference type="STRING" id="273116.gene:9380953"/>
<evidence type="ECO:0000259" key="5">
    <source>
        <dbReference type="SMART" id="SM00849"/>
    </source>
</evidence>
<dbReference type="PANTHER" id="PTHR42978">
    <property type="entry name" value="QUORUM-QUENCHING LACTONASE YTNP-RELATED-RELATED"/>
    <property type="match status" value="1"/>
</dbReference>
<evidence type="ECO:0000256" key="3">
    <source>
        <dbReference type="ARBA" id="ARBA00022801"/>
    </source>
</evidence>
<reference evidence="6 7" key="1">
    <citation type="journal article" date="1999" name="Proc. Jpn. Acad.">
        <title>Determination of the complete genomic DNA sequence of Thermoplasma volvanium GSS1.</title>
        <authorList>
            <person name="Kawashima T."/>
            <person name="Yamamoto Y."/>
            <person name="Aramaki H."/>
            <person name="Nunoshiba T."/>
            <person name="Kawamoto T."/>
            <person name="Watanabe K."/>
            <person name="Yamazaki M."/>
            <person name="Kanehori K."/>
            <person name="Amano N."/>
            <person name="Ohya Y."/>
            <person name="Makino K."/>
            <person name="Suzuki M."/>
        </authorList>
    </citation>
    <scope>NUCLEOTIDE SEQUENCE [LARGE SCALE GENOMIC DNA]</scope>
    <source>
        <strain evidence="7">ATCC 51530 / DSM 4299 / JCM 9571 / NBRC 15438 / GSS1</strain>
    </source>
</reference>
<evidence type="ECO:0000256" key="1">
    <source>
        <dbReference type="ARBA" id="ARBA00007749"/>
    </source>
</evidence>
<name>Q97CB9_THEVO</name>
<dbReference type="EMBL" id="BA000011">
    <property type="protein sequence ID" value="BAB59325.1"/>
    <property type="molecule type" value="Genomic_DNA"/>
</dbReference>
<proteinExistence type="inferred from homology"/>
<evidence type="ECO:0000313" key="7">
    <source>
        <dbReference type="Proteomes" id="UP000001017"/>
    </source>
</evidence>
<gene>
    <name evidence="6" type="ORF">TVG0189568</name>
</gene>